<feature type="region of interest" description="Disordered" evidence="10">
    <location>
        <begin position="1"/>
        <end position="62"/>
    </location>
</feature>
<evidence type="ECO:0000256" key="6">
    <source>
        <dbReference type="ARBA" id="ARBA00023015"/>
    </source>
</evidence>
<dbReference type="AlphaFoldDB" id="A0A2R6P7B9"/>
<dbReference type="PROSITE" id="PS50157">
    <property type="entry name" value="ZINC_FINGER_C2H2_2"/>
    <property type="match status" value="2"/>
</dbReference>
<evidence type="ECO:0000256" key="2">
    <source>
        <dbReference type="ARBA" id="ARBA00022723"/>
    </source>
</evidence>
<name>A0A2R6P7B9_ACTCC</name>
<comment type="caution">
    <text evidence="12">The sequence shown here is derived from an EMBL/GenBank/DDBJ whole genome shotgun (WGS) entry which is preliminary data.</text>
</comment>
<evidence type="ECO:0000256" key="8">
    <source>
        <dbReference type="ARBA" id="ARBA00023242"/>
    </source>
</evidence>
<dbReference type="OMA" id="THAFSTH"/>
<keyword evidence="13" id="KW-1185">Reference proteome</keyword>
<keyword evidence="8" id="KW-0539">Nucleus</keyword>
<dbReference type="PROSITE" id="PS00028">
    <property type="entry name" value="ZINC_FINGER_C2H2_1"/>
    <property type="match status" value="2"/>
</dbReference>
<dbReference type="PANTHER" id="PTHR26374">
    <property type="entry name" value="ZINC FINGER PROTEIN ZAT5"/>
    <property type="match status" value="1"/>
</dbReference>
<feature type="region of interest" description="Disordered" evidence="10">
    <location>
        <begin position="126"/>
        <end position="154"/>
    </location>
</feature>
<dbReference type="Gene3D" id="3.30.160.60">
    <property type="entry name" value="Classic Zinc Finger"/>
    <property type="match status" value="1"/>
</dbReference>
<dbReference type="SMART" id="SM00355">
    <property type="entry name" value="ZnF_C2H2"/>
    <property type="match status" value="2"/>
</dbReference>
<keyword evidence="3" id="KW-0677">Repeat</keyword>
<dbReference type="Proteomes" id="UP000241394">
    <property type="component" value="Chromosome LG28"/>
</dbReference>
<keyword evidence="2" id="KW-0479">Metal-binding</keyword>
<evidence type="ECO:0000256" key="7">
    <source>
        <dbReference type="ARBA" id="ARBA00023163"/>
    </source>
</evidence>
<feature type="compositionally biased region" description="Polar residues" evidence="10">
    <location>
        <begin position="47"/>
        <end position="60"/>
    </location>
</feature>
<dbReference type="PANTHER" id="PTHR26374:SF466">
    <property type="entry name" value="OS09G0122000 PROTEIN"/>
    <property type="match status" value="1"/>
</dbReference>
<reference evidence="12 13" key="1">
    <citation type="submission" date="2017-07" db="EMBL/GenBank/DDBJ databases">
        <title>An improved, manually edited Actinidia chinensis var. chinensis (kiwifruit) genome highlights the challenges associated with draft genomes and gene prediction in plants.</title>
        <authorList>
            <person name="Pilkington S."/>
            <person name="Crowhurst R."/>
            <person name="Hilario E."/>
            <person name="Nardozza S."/>
            <person name="Fraser L."/>
            <person name="Peng Y."/>
            <person name="Gunaseelan K."/>
            <person name="Simpson R."/>
            <person name="Tahir J."/>
            <person name="Deroles S."/>
            <person name="Templeton K."/>
            <person name="Luo Z."/>
            <person name="Davy M."/>
            <person name="Cheng C."/>
            <person name="Mcneilage M."/>
            <person name="Scaglione D."/>
            <person name="Liu Y."/>
            <person name="Zhang Q."/>
            <person name="Datson P."/>
            <person name="De Silva N."/>
            <person name="Gardiner S."/>
            <person name="Bassett H."/>
            <person name="Chagne D."/>
            <person name="Mccallum J."/>
            <person name="Dzierzon H."/>
            <person name="Deng C."/>
            <person name="Wang Y.-Y."/>
            <person name="Barron N."/>
            <person name="Manako K."/>
            <person name="Bowen J."/>
            <person name="Foster T."/>
            <person name="Erridge Z."/>
            <person name="Tiffin H."/>
            <person name="Waite C."/>
            <person name="Davies K."/>
            <person name="Grierson E."/>
            <person name="Laing W."/>
            <person name="Kirk R."/>
            <person name="Chen X."/>
            <person name="Wood M."/>
            <person name="Montefiori M."/>
            <person name="Brummell D."/>
            <person name="Schwinn K."/>
            <person name="Catanach A."/>
            <person name="Fullerton C."/>
            <person name="Li D."/>
            <person name="Meiyalaghan S."/>
            <person name="Nieuwenhuizen N."/>
            <person name="Read N."/>
            <person name="Prakash R."/>
            <person name="Hunter D."/>
            <person name="Zhang H."/>
            <person name="Mckenzie M."/>
            <person name="Knabel M."/>
            <person name="Harris A."/>
            <person name="Allan A."/>
            <person name="Chen A."/>
            <person name="Janssen B."/>
            <person name="Plunkett B."/>
            <person name="Dwamena C."/>
            <person name="Voogd C."/>
            <person name="Leif D."/>
            <person name="Lafferty D."/>
            <person name="Souleyre E."/>
            <person name="Varkonyi-Gasic E."/>
            <person name="Gambi F."/>
            <person name="Hanley J."/>
            <person name="Yao J.-L."/>
            <person name="Cheung J."/>
            <person name="David K."/>
            <person name="Warren B."/>
            <person name="Marsh K."/>
            <person name="Snowden K."/>
            <person name="Lin-Wang K."/>
            <person name="Brian L."/>
            <person name="Martinez-Sanchez M."/>
            <person name="Wang M."/>
            <person name="Ileperuma N."/>
            <person name="Macnee N."/>
            <person name="Campin R."/>
            <person name="Mcatee P."/>
            <person name="Drummond R."/>
            <person name="Espley R."/>
            <person name="Ireland H."/>
            <person name="Wu R."/>
            <person name="Atkinson R."/>
            <person name="Karunairetnam S."/>
            <person name="Bulley S."/>
            <person name="Chunkath S."/>
            <person name="Hanley Z."/>
            <person name="Storey R."/>
            <person name="Thrimawithana A."/>
            <person name="Thomson S."/>
            <person name="David C."/>
            <person name="Testolin R."/>
        </authorList>
    </citation>
    <scope>NUCLEOTIDE SEQUENCE [LARGE SCALE GENOMIC DNA]</scope>
    <source>
        <strain evidence="13">cv. Red5</strain>
        <tissue evidence="12">Young leaf</tissue>
    </source>
</reference>
<dbReference type="STRING" id="1590841.A0A2R6P7B9"/>
<dbReference type="SUPFAM" id="SSF57667">
    <property type="entry name" value="beta-beta-alpha zinc fingers"/>
    <property type="match status" value="1"/>
</dbReference>
<evidence type="ECO:0000256" key="1">
    <source>
        <dbReference type="ARBA" id="ARBA00004123"/>
    </source>
</evidence>
<dbReference type="GO" id="GO:0005634">
    <property type="term" value="C:nucleus"/>
    <property type="evidence" value="ECO:0007669"/>
    <property type="project" value="UniProtKB-SubCell"/>
</dbReference>
<dbReference type="InParanoid" id="A0A2R6P7B9"/>
<comment type="subcellular location">
    <subcellularLocation>
        <location evidence="1">Nucleus</location>
    </subcellularLocation>
</comment>
<keyword evidence="4 9" id="KW-0863">Zinc-finger</keyword>
<evidence type="ECO:0000313" key="12">
    <source>
        <dbReference type="EMBL" id="PSR86550.1"/>
    </source>
</evidence>
<evidence type="ECO:0000256" key="5">
    <source>
        <dbReference type="ARBA" id="ARBA00022833"/>
    </source>
</evidence>
<gene>
    <name evidence="12" type="ORF">CEY00_Acc32172</name>
</gene>
<keyword evidence="6" id="KW-0805">Transcription regulation</keyword>
<evidence type="ECO:0000256" key="9">
    <source>
        <dbReference type="PROSITE-ProRule" id="PRU00042"/>
    </source>
</evidence>
<dbReference type="InterPro" id="IPR013087">
    <property type="entry name" value="Znf_C2H2_type"/>
</dbReference>
<dbReference type="InterPro" id="IPR036236">
    <property type="entry name" value="Znf_C2H2_sf"/>
</dbReference>
<dbReference type="OrthoDB" id="6077919at2759"/>
<organism evidence="12 13">
    <name type="scientific">Actinidia chinensis var. chinensis</name>
    <name type="common">Chinese soft-hair kiwi</name>
    <dbReference type="NCBI Taxonomy" id="1590841"/>
    <lineage>
        <taxon>Eukaryota</taxon>
        <taxon>Viridiplantae</taxon>
        <taxon>Streptophyta</taxon>
        <taxon>Embryophyta</taxon>
        <taxon>Tracheophyta</taxon>
        <taxon>Spermatophyta</taxon>
        <taxon>Magnoliopsida</taxon>
        <taxon>eudicotyledons</taxon>
        <taxon>Gunneridae</taxon>
        <taxon>Pentapetalae</taxon>
        <taxon>asterids</taxon>
        <taxon>Ericales</taxon>
        <taxon>Actinidiaceae</taxon>
        <taxon>Actinidia</taxon>
    </lineage>
</organism>
<proteinExistence type="predicted"/>
<sequence length="255" mass="27424">MESAEEFTASNDHVPVLKGKRSKRQRPISTSTSSTTGGSGGDGVYFSTPSPTSSAEISTSADEDEDMANCLILLAQGLAPPPAEVAEGKIIKLNSLRLAAAGGKSGLYVYECKTCNRSFPSFQALGGHRASHKKPKTDAKPTIPPTPPEENCELTKIPPPLPLTIANKSNKIHECSICGSEFSSGQALGGHMRRHRTAPTARAAASIESDDHYEKKRMMLPLDLNLPAPLDQDDLHRDSKYPFFFNGPALVDCQY</sequence>
<evidence type="ECO:0000256" key="10">
    <source>
        <dbReference type="SAM" id="MobiDB-lite"/>
    </source>
</evidence>
<keyword evidence="5" id="KW-0862">Zinc</keyword>
<dbReference type="EMBL" id="NKQK01000028">
    <property type="protein sequence ID" value="PSR86550.1"/>
    <property type="molecule type" value="Genomic_DNA"/>
</dbReference>
<dbReference type="Pfam" id="PF13912">
    <property type="entry name" value="zf-C2H2_6"/>
    <property type="match status" value="2"/>
</dbReference>
<reference evidence="13" key="2">
    <citation type="journal article" date="2018" name="BMC Genomics">
        <title>A manually annotated Actinidia chinensis var. chinensis (kiwifruit) genome highlights the challenges associated with draft genomes and gene prediction in plants.</title>
        <authorList>
            <person name="Pilkington S.M."/>
            <person name="Crowhurst R."/>
            <person name="Hilario E."/>
            <person name="Nardozza S."/>
            <person name="Fraser L."/>
            <person name="Peng Y."/>
            <person name="Gunaseelan K."/>
            <person name="Simpson R."/>
            <person name="Tahir J."/>
            <person name="Deroles S.C."/>
            <person name="Templeton K."/>
            <person name="Luo Z."/>
            <person name="Davy M."/>
            <person name="Cheng C."/>
            <person name="McNeilage M."/>
            <person name="Scaglione D."/>
            <person name="Liu Y."/>
            <person name="Zhang Q."/>
            <person name="Datson P."/>
            <person name="De Silva N."/>
            <person name="Gardiner S.E."/>
            <person name="Bassett H."/>
            <person name="Chagne D."/>
            <person name="McCallum J."/>
            <person name="Dzierzon H."/>
            <person name="Deng C."/>
            <person name="Wang Y.Y."/>
            <person name="Barron L."/>
            <person name="Manako K."/>
            <person name="Bowen J."/>
            <person name="Foster T.M."/>
            <person name="Erridge Z.A."/>
            <person name="Tiffin H."/>
            <person name="Waite C.N."/>
            <person name="Davies K.M."/>
            <person name="Grierson E.P."/>
            <person name="Laing W.A."/>
            <person name="Kirk R."/>
            <person name="Chen X."/>
            <person name="Wood M."/>
            <person name="Montefiori M."/>
            <person name="Brummell D.A."/>
            <person name="Schwinn K.E."/>
            <person name="Catanach A."/>
            <person name="Fullerton C."/>
            <person name="Li D."/>
            <person name="Meiyalaghan S."/>
            <person name="Nieuwenhuizen N."/>
            <person name="Read N."/>
            <person name="Prakash R."/>
            <person name="Hunter D."/>
            <person name="Zhang H."/>
            <person name="McKenzie M."/>
            <person name="Knabel M."/>
            <person name="Harris A."/>
            <person name="Allan A.C."/>
            <person name="Gleave A."/>
            <person name="Chen A."/>
            <person name="Janssen B.J."/>
            <person name="Plunkett B."/>
            <person name="Ampomah-Dwamena C."/>
            <person name="Voogd C."/>
            <person name="Leif D."/>
            <person name="Lafferty D."/>
            <person name="Souleyre E.J.F."/>
            <person name="Varkonyi-Gasic E."/>
            <person name="Gambi F."/>
            <person name="Hanley J."/>
            <person name="Yao J.L."/>
            <person name="Cheung J."/>
            <person name="David K.M."/>
            <person name="Warren B."/>
            <person name="Marsh K."/>
            <person name="Snowden K.C."/>
            <person name="Lin-Wang K."/>
            <person name="Brian L."/>
            <person name="Martinez-Sanchez M."/>
            <person name="Wang M."/>
            <person name="Ileperuma N."/>
            <person name="Macnee N."/>
            <person name="Campin R."/>
            <person name="McAtee P."/>
            <person name="Drummond R.S.M."/>
            <person name="Espley R.V."/>
            <person name="Ireland H.S."/>
            <person name="Wu R."/>
            <person name="Atkinson R.G."/>
            <person name="Karunairetnam S."/>
            <person name="Bulley S."/>
            <person name="Chunkath S."/>
            <person name="Hanley Z."/>
            <person name="Storey R."/>
            <person name="Thrimawithana A.H."/>
            <person name="Thomson S."/>
            <person name="David C."/>
            <person name="Testolin R."/>
            <person name="Huang H."/>
            <person name="Hellens R.P."/>
            <person name="Schaffer R.J."/>
        </authorList>
    </citation>
    <scope>NUCLEOTIDE SEQUENCE [LARGE SCALE GENOMIC DNA]</scope>
    <source>
        <strain evidence="13">cv. Red5</strain>
    </source>
</reference>
<evidence type="ECO:0000259" key="11">
    <source>
        <dbReference type="PROSITE" id="PS50157"/>
    </source>
</evidence>
<protein>
    <submittedName>
        <fullName evidence="12">Zinc finger protein</fullName>
    </submittedName>
</protein>
<keyword evidence="7" id="KW-0804">Transcription</keyword>
<dbReference type="FunCoup" id="A0A2R6P7B9">
    <property type="interactions" value="20"/>
</dbReference>
<feature type="domain" description="C2H2-type" evidence="11">
    <location>
        <begin position="173"/>
        <end position="200"/>
    </location>
</feature>
<evidence type="ECO:0000256" key="4">
    <source>
        <dbReference type="ARBA" id="ARBA00022771"/>
    </source>
</evidence>
<accession>A0A2R6P7B9</accession>
<evidence type="ECO:0000256" key="3">
    <source>
        <dbReference type="ARBA" id="ARBA00022737"/>
    </source>
</evidence>
<dbReference type="GO" id="GO:0008270">
    <property type="term" value="F:zinc ion binding"/>
    <property type="evidence" value="ECO:0007669"/>
    <property type="project" value="UniProtKB-KW"/>
</dbReference>
<feature type="domain" description="C2H2-type" evidence="11">
    <location>
        <begin position="110"/>
        <end position="137"/>
    </location>
</feature>
<dbReference type="Gramene" id="PSR86550">
    <property type="protein sequence ID" value="PSR86550"/>
    <property type="gene ID" value="CEY00_Acc32172"/>
</dbReference>
<evidence type="ECO:0000313" key="13">
    <source>
        <dbReference type="Proteomes" id="UP000241394"/>
    </source>
</evidence>